<evidence type="ECO:0000256" key="1">
    <source>
        <dbReference type="SAM" id="MobiDB-lite"/>
    </source>
</evidence>
<reference evidence="2 3" key="1">
    <citation type="journal article" date="2013" name="Mar. Genomics">
        <title>Expression of sulfatases in Rhodopirellula baltica and the diversity of sulfatases in the genus Rhodopirellula.</title>
        <authorList>
            <person name="Wegner C.E."/>
            <person name="Richter-Heitmann T."/>
            <person name="Klindworth A."/>
            <person name="Klockow C."/>
            <person name="Richter M."/>
            <person name="Achstetter T."/>
            <person name="Glockner F.O."/>
            <person name="Harder J."/>
        </authorList>
    </citation>
    <scope>NUCLEOTIDE SEQUENCE [LARGE SCALE GENOMIC DNA]</scope>
    <source>
        <strain evidence="2 3">SM41</strain>
    </source>
</reference>
<evidence type="ECO:0000313" key="3">
    <source>
        <dbReference type="Proteomes" id="UP000011885"/>
    </source>
</evidence>
<accession>M5U3F6</accession>
<name>M5U3F6_9BACT</name>
<dbReference type="AlphaFoldDB" id="M5U3F6"/>
<organism evidence="2 3">
    <name type="scientific">Rhodopirellula sallentina SM41</name>
    <dbReference type="NCBI Taxonomy" id="1263870"/>
    <lineage>
        <taxon>Bacteria</taxon>
        <taxon>Pseudomonadati</taxon>
        <taxon>Planctomycetota</taxon>
        <taxon>Planctomycetia</taxon>
        <taxon>Pirellulales</taxon>
        <taxon>Pirellulaceae</taxon>
        <taxon>Rhodopirellula</taxon>
    </lineage>
</organism>
<protein>
    <submittedName>
        <fullName evidence="2">Uncharacterized protein</fullName>
    </submittedName>
</protein>
<dbReference type="Proteomes" id="UP000011885">
    <property type="component" value="Unassembled WGS sequence"/>
</dbReference>
<keyword evidence="3" id="KW-1185">Reference proteome</keyword>
<evidence type="ECO:0000313" key="2">
    <source>
        <dbReference type="EMBL" id="EMI52396.1"/>
    </source>
</evidence>
<feature type="compositionally biased region" description="Basic residues" evidence="1">
    <location>
        <begin position="9"/>
        <end position="18"/>
    </location>
</feature>
<gene>
    <name evidence="2" type="ORF">RSSM_06108</name>
</gene>
<feature type="region of interest" description="Disordered" evidence="1">
    <location>
        <begin position="1"/>
        <end position="27"/>
    </location>
</feature>
<sequence>MRSNEGASKRRRTARSNKRGFSFESNQRAMIGADQSSIATPAVDLFKSQPVFV</sequence>
<comment type="caution">
    <text evidence="2">The sequence shown here is derived from an EMBL/GenBank/DDBJ whole genome shotgun (WGS) entry which is preliminary data.</text>
</comment>
<proteinExistence type="predicted"/>
<dbReference type="EMBL" id="ANOH01000431">
    <property type="protein sequence ID" value="EMI52396.1"/>
    <property type="molecule type" value="Genomic_DNA"/>
</dbReference>